<accession>A0A4Q9DNC1</accession>
<organism evidence="1 2">
    <name type="scientific">Paenibacillus thalictri</name>
    <dbReference type="NCBI Taxonomy" id="2527873"/>
    <lineage>
        <taxon>Bacteria</taxon>
        <taxon>Bacillati</taxon>
        <taxon>Bacillota</taxon>
        <taxon>Bacilli</taxon>
        <taxon>Bacillales</taxon>
        <taxon>Paenibacillaceae</taxon>
        <taxon>Paenibacillus</taxon>
    </lineage>
</organism>
<gene>
    <name evidence="1" type="ORF">EYB31_20465</name>
</gene>
<dbReference type="EMBL" id="SIRE01000014">
    <property type="protein sequence ID" value="TBL76364.1"/>
    <property type="molecule type" value="Genomic_DNA"/>
</dbReference>
<name>A0A4Q9DNC1_9BACL</name>
<dbReference type="Proteomes" id="UP000293142">
    <property type="component" value="Unassembled WGS sequence"/>
</dbReference>
<proteinExistence type="predicted"/>
<evidence type="ECO:0000313" key="1">
    <source>
        <dbReference type="EMBL" id="TBL76364.1"/>
    </source>
</evidence>
<comment type="caution">
    <text evidence="1">The sequence shown here is derived from an EMBL/GenBank/DDBJ whole genome shotgun (WGS) entry which is preliminary data.</text>
</comment>
<dbReference type="AlphaFoldDB" id="A0A4Q9DNC1"/>
<dbReference type="RefSeq" id="WP_131015271.1">
    <property type="nucleotide sequence ID" value="NZ_SIRE01000014.1"/>
</dbReference>
<keyword evidence="2" id="KW-1185">Reference proteome</keyword>
<sequence>MSAVRFALFASHNSYPHPAIYALISAPSIRSGLLPRLAATAAEQQAAGFAHRQRADWKAVR</sequence>
<evidence type="ECO:0000313" key="2">
    <source>
        <dbReference type="Proteomes" id="UP000293142"/>
    </source>
</evidence>
<protein>
    <submittedName>
        <fullName evidence="1">Uncharacterized protein</fullName>
    </submittedName>
</protein>
<reference evidence="1 2" key="1">
    <citation type="submission" date="2019-02" db="EMBL/GenBank/DDBJ databases">
        <title>Paenibacillus sp. nov., isolated from surface-sterilized tissue of Thalictrum simplex L.</title>
        <authorList>
            <person name="Tuo L."/>
        </authorList>
    </citation>
    <scope>NUCLEOTIDE SEQUENCE [LARGE SCALE GENOMIC DNA]</scope>
    <source>
        <strain evidence="1 2">N2SHLJ1</strain>
    </source>
</reference>